<dbReference type="GeneID" id="85487300"/>
<dbReference type="Proteomes" id="UP000182054">
    <property type="component" value="Unassembled WGS sequence"/>
</dbReference>
<dbReference type="RefSeq" id="WP_068361710.1">
    <property type="nucleotide sequence ID" value="NZ_FOJN01000016.1"/>
</dbReference>
<evidence type="ECO:0000313" key="1">
    <source>
        <dbReference type="EMBL" id="SFA60834.1"/>
    </source>
</evidence>
<dbReference type="Pfam" id="PF25209">
    <property type="entry name" value="Phage_capsid_4"/>
    <property type="match status" value="1"/>
</dbReference>
<accession>A0A1I0U9Y2</accession>
<dbReference type="AlphaFoldDB" id="A0A1I0U9Y2"/>
<name>A0A1I0U9Y2_9NOCA</name>
<organism evidence="1 2">
    <name type="scientific">Rhodococcoides kroppenstedtii</name>
    <dbReference type="NCBI Taxonomy" id="293050"/>
    <lineage>
        <taxon>Bacteria</taxon>
        <taxon>Bacillati</taxon>
        <taxon>Actinomycetota</taxon>
        <taxon>Actinomycetes</taxon>
        <taxon>Mycobacteriales</taxon>
        <taxon>Nocardiaceae</taxon>
        <taxon>Rhodococcoides</taxon>
    </lineage>
</organism>
<dbReference type="OrthoDB" id="4410359at2"/>
<proteinExistence type="predicted"/>
<evidence type="ECO:0008006" key="3">
    <source>
        <dbReference type="Google" id="ProtNLM"/>
    </source>
</evidence>
<gene>
    <name evidence="1" type="ORF">SAMN05444374_11635</name>
</gene>
<protein>
    <recommendedName>
        <fullName evidence="3">Major capsid protein</fullName>
    </recommendedName>
</protein>
<reference evidence="1 2" key="1">
    <citation type="submission" date="2016-10" db="EMBL/GenBank/DDBJ databases">
        <authorList>
            <person name="de Groot N.N."/>
        </authorList>
    </citation>
    <scope>NUCLEOTIDE SEQUENCE [LARGE SCALE GENOMIC DNA]</scope>
    <source>
        <strain evidence="1 2">DSM 44908</strain>
    </source>
</reference>
<evidence type="ECO:0000313" key="2">
    <source>
        <dbReference type="Proteomes" id="UP000182054"/>
    </source>
</evidence>
<sequence>MPVGVLSVGDGGRTTVSQLVGAPMAIPARILSLLSNAFLSESLLRNAGPNRNGLVQYEEETPLYLDGDLQDVAEFGEIPVVAGQRGLPRIAVANKKGFGVRVSQEMRDENNIDAVNIQITQAANTAIRAQERALRAAFSNAAIPTIAATAAWTGSTAKIRRDLANAQELVADAKPAASQGDDLLGFEADTIVFPGSIKPLLLDNEEFLKVYKDDLSTEDLRYTGKMPKQVLGMDALTSRTWPKDRVLVLMRGVAGFYSDTRPLTSTGLYPEGNGPMGGPTESWRSDTTYKRVIGIDQPKAAVWITGVQSA</sequence>
<dbReference type="EMBL" id="FOJN01000016">
    <property type="protein sequence ID" value="SFA60834.1"/>
    <property type="molecule type" value="Genomic_DNA"/>
</dbReference>